<dbReference type="EMBL" id="JBHTLK010000289">
    <property type="protein sequence ID" value="MFD1151876.1"/>
    <property type="molecule type" value="Genomic_DNA"/>
</dbReference>
<dbReference type="InterPro" id="IPR006656">
    <property type="entry name" value="Mopterin_OxRdtase"/>
</dbReference>
<dbReference type="PANTHER" id="PTHR43105:SF9">
    <property type="entry name" value="NADPH-FE(3+) OXIDOREDUCTASE SUBUNIT ALPHA"/>
    <property type="match status" value="1"/>
</dbReference>
<feature type="compositionally biased region" description="Low complexity" evidence="6">
    <location>
        <begin position="714"/>
        <end position="726"/>
    </location>
</feature>
<dbReference type="Gene3D" id="2.20.25.90">
    <property type="entry name" value="ADC-like domains"/>
    <property type="match status" value="1"/>
</dbReference>
<keyword evidence="3" id="KW-0560">Oxidoreductase</keyword>
<dbReference type="InterPro" id="IPR050123">
    <property type="entry name" value="Prok_molybdopt-oxidoreductase"/>
</dbReference>
<dbReference type="Pfam" id="PF00384">
    <property type="entry name" value="Molybdopterin"/>
    <property type="match status" value="1"/>
</dbReference>
<keyword evidence="9" id="KW-1185">Reference proteome</keyword>
<keyword evidence="4" id="KW-0408">Iron</keyword>
<dbReference type="Gene3D" id="3.40.50.740">
    <property type="match status" value="1"/>
</dbReference>
<evidence type="ECO:0000256" key="1">
    <source>
        <dbReference type="ARBA" id="ARBA00022485"/>
    </source>
</evidence>
<evidence type="ECO:0000256" key="5">
    <source>
        <dbReference type="ARBA" id="ARBA00023014"/>
    </source>
</evidence>
<dbReference type="InterPro" id="IPR006657">
    <property type="entry name" value="MoPterin_dinucl-bd_dom"/>
</dbReference>
<dbReference type="InterPro" id="IPR006963">
    <property type="entry name" value="Mopterin_OxRdtase_4Fe-4S_dom"/>
</dbReference>
<dbReference type="SUPFAM" id="SSF53706">
    <property type="entry name" value="Formate dehydrogenase/DMSO reductase, domains 1-3"/>
    <property type="match status" value="1"/>
</dbReference>
<name>A0ABW3R474_9PSEU</name>
<dbReference type="Gene3D" id="2.40.40.20">
    <property type="match status" value="1"/>
</dbReference>
<feature type="domain" description="4Fe-4S Mo/W bis-MGD-type" evidence="7">
    <location>
        <begin position="1"/>
        <end position="57"/>
    </location>
</feature>
<reference evidence="9" key="1">
    <citation type="journal article" date="2019" name="Int. J. Syst. Evol. Microbiol.">
        <title>The Global Catalogue of Microorganisms (GCM) 10K type strain sequencing project: providing services to taxonomists for standard genome sequencing and annotation.</title>
        <authorList>
            <consortium name="The Broad Institute Genomics Platform"/>
            <consortium name="The Broad Institute Genome Sequencing Center for Infectious Disease"/>
            <person name="Wu L."/>
            <person name="Ma J."/>
        </authorList>
    </citation>
    <scope>NUCLEOTIDE SEQUENCE [LARGE SCALE GENOMIC DNA]</scope>
    <source>
        <strain evidence="9">CCUG 60214</strain>
    </source>
</reference>
<gene>
    <name evidence="8" type="ORF">ACFQ3T_32465</name>
</gene>
<proteinExistence type="predicted"/>
<evidence type="ECO:0000313" key="8">
    <source>
        <dbReference type="EMBL" id="MFD1151876.1"/>
    </source>
</evidence>
<dbReference type="CDD" id="cd02782">
    <property type="entry name" value="MopB_CT_1"/>
    <property type="match status" value="1"/>
</dbReference>
<evidence type="ECO:0000256" key="3">
    <source>
        <dbReference type="ARBA" id="ARBA00023002"/>
    </source>
</evidence>
<comment type="caution">
    <text evidence="8">The sequence shown here is derived from an EMBL/GenBank/DDBJ whole genome shotgun (WGS) entry which is preliminary data.</text>
</comment>
<accession>A0ABW3R474</accession>
<dbReference type="Pfam" id="PF01568">
    <property type="entry name" value="Molydop_binding"/>
    <property type="match status" value="1"/>
</dbReference>
<evidence type="ECO:0000313" key="9">
    <source>
        <dbReference type="Proteomes" id="UP001597168"/>
    </source>
</evidence>
<evidence type="ECO:0000256" key="6">
    <source>
        <dbReference type="SAM" id="MobiDB-lite"/>
    </source>
</evidence>
<dbReference type="SMART" id="SM00926">
    <property type="entry name" value="Molybdop_Fe4S4"/>
    <property type="match status" value="1"/>
</dbReference>
<dbReference type="Pfam" id="PF04879">
    <property type="entry name" value="Molybdop_Fe4S4"/>
    <property type="match status" value="1"/>
</dbReference>
<keyword evidence="2" id="KW-0479">Metal-binding</keyword>
<feature type="region of interest" description="Disordered" evidence="6">
    <location>
        <begin position="707"/>
        <end position="726"/>
    </location>
</feature>
<protein>
    <submittedName>
        <fullName evidence="8">Molybdopterin oxidoreductase family protein</fullName>
    </submittedName>
</protein>
<evidence type="ECO:0000259" key="7">
    <source>
        <dbReference type="PROSITE" id="PS51669"/>
    </source>
</evidence>
<dbReference type="PANTHER" id="PTHR43105">
    <property type="entry name" value="RESPIRATORY NITRATE REDUCTASE"/>
    <property type="match status" value="1"/>
</dbReference>
<evidence type="ECO:0000256" key="4">
    <source>
        <dbReference type="ARBA" id="ARBA00023004"/>
    </source>
</evidence>
<dbReference type="InterPro" id="IPR009010">
    <property type="entry name" value="Asp_de-COase-like_dom_sf"/>
</dbReference>
<dbReference type="Proteomes" id="UP001597168">
    <property type="component" value="Unassembled WGS sequence"/>
</dbReference>
<dbReference type="SUPFAM" id="SSF50692">
    <property type="entry name" value="ADC-like"/>
    <property type="match status" value="1"/>
</dbReference>
<evidence type="ECO:0000256" key="2">
    <source>
        <dbReference type="ARBA" id="ARBA00022723"/>
    </source>
</evidence>
<dbReference type="Gene3D" id="3.40.228.10">
    <property type="entry name" value="Dimethylsulfoxide Reductase, domain 2"/>
    <property type="match status" value="1"/>
</dbReference>
<keyword evidence="5" id="KW-0411">Iron-sulfur</keyword>
<organism evidence="8 9">
    <name type="scientific">Saccharothrix hoggarensis</name>
    <dbReference type="NCBI Taxonomy" id="913853"/>
    <lineage>
        <taxon>Bacteria</taxon>
        <taxon>Bacillati</taxon>
        <taxon>Actinomycetota</taxon>
        <taxon>Actinomycetes</taxon>
        <taxon>Pseudonocardiales</taxon>
        <taxon>Pseudonocardiaceae</taxon>
        <taxon>Saccharothrix</taxon>
    </lineage>
</organism>
<dbReference type="RefSeq" id="WP_380729272.1">
    <property type="nucleotide sequence ID" value="NZ_JBHTLK010000289.1"/>
</dbReference>
<sequence length="726" mass="76126">MRTAYTTCPLCEATCGLELTVEGDRITAVRGDREDRFSGGYLCPKGASLGALDADPDRLRTPLVRRGGTLEPASWDEAFALVDERLGDVIAAHGRDAVALYLGNPNVHSLAGGLYAGALRKAAGTRNVFTASTLDQMPKHVACGYLYGGIFTIPVPDIDRTDFLLLLGADPFSSNGSLWTVPDAPGRLRALRRRGGAFVVVDPRRSRTAAAADEHLPIVPGTDVFLLLGMVNELFAASLVDLGALAPHVAGVDAVRALSEPFTPEAVAARCGIAADGIRALTHRLAAAPRAAVYGRIGTTTVEFGTVASWLVDVLNVLTGNLDRPGGAMFPLPAHGRRGTGSGPGFTTGRWRSRVRGLPEVAGELPVVTLADEIETPGPGRVRALVTVAGNPALSAPNSARLDAALSTVDFMVSVDPYLNETTRHADVILPPPPPGRRAHYDLAFLALAVRNVAKYTRPAVPLGPDERDEGEILLRLTGIFAGLGPDADLDALVGLSGESELTREERLLDARLRSGPYGLSVADLLDRPHGVDLGPLTSRVPEVLRTPSGRIELCPEPIAADVPRVLAALRAPSDGLVLVGRRHLRSNNSWLHNVPALVKGKDLCTLLVSPADAERLGLADGSAARVTSRVGEVEATVEVSADMAAGVVSLPHGWGHDRPGTRLATARAHPGVNVNLLTDDLAVDPLSGTAVLNGVPVVVTPARTAPEPHRTTAHAGTAHATTTAQ</sequence>
<keyword evidence="1" id="KW-0004">4Fe-4S</keyword>
<dbReference type="PROSITE" id="PS51669">
    <property type="entry name" value="4FE4S_MOW_BIS_MGD"/>
    <property type="match status" value="1"/>
</dbReference>